<evidence type="ECO:0000313" key="3">
    <source>
        <dbReference type="Proteomes" id="UP000787156"/>
    </source>
</evidence>
<dbReference type="EMBL" id="DYWX01000142">
    <property type="protein sequence ID" value="HJF29129.1"/>
    <property type="molecule type" value="Genomic_DNA"/>
</dbReference>
<keyword evidence="1" id="KW-0175">Coiled coil</keyword>
<gene>
    <name evidence="2" type="ORF">K8V79_13015</name>
</gene>
<feature type="coiled-coil region" evidence="1">
    <location>
        <begin position="59"/>
        <end position="98"/>
    </location>
</feature>
<accession>A0A9D2UUV3</accession>
<protein>
    <submittedName>
        <fullName evidence="2">Uncharacterized protein</fullName>
    </submittedName>
</protein>
<sequence length="475" mass="54612">MSIYQKQIESEKLNNDVEAWLTKNQITQLPMGFTKFPDGNIPKERAKVVQPEAEREAKIEAINAEVRKVKEATTKAKAKALELAQKKAEREALLSEQRQIVGEFYKKAQLGELTVLAKKIGMSIASLRRVRGGAYLLKPERREKLYSEIKNFPYGELQAERLRLPLVTFKGTDESHRKMLISTMARWATEKGEDSFQGKCKNHGWTEFQIKYGQTHCVACRSARNKGPSETYKQNMRNSEARVKAIKAGQSTYIAVCRKHGETEYKILSNKRSICIQCRRKPENLSRMEALRIARQDAIDAGLNKFTFDCDKCGGDEYRINKSGSHECLGCKKKRYEAKAKPRLQMARPHMLVNQERRKEAVEQGLKDFTGLCPKHGETRFRVQKNPAYKCVKCKTEQNTRSQKANRDRYTNHPRTQELINFILGSRRGTAKRLSEYLQISITTMSHYTNGRAVLPDHHYEKFLEFKARLQGVAA</sequence>
<reference evidence="2" key="2">
    <citation type="submission" date="2021-09" db="EMBL/GenBank/DDBJ databases">
        <authorList>
            <person name="Gilroy R."/>
        </authorList>
    </citation>
    <scope>NUCLEOTIDE SEQUENCE</scope>
    <source>
        <strain evidence="2">CHK135-1449</strain>
    </source>
</reference>
<organism evidence="2 3">
    <name type="scientific">Acinetobacter lwoffii</name>
    <dbReference type="NCBI Taxonomy" id="28090"/>
    <lineage>
        <taxon>Bacteria</taxon>
        <taxon>Pseudomonadati</taxon>
        <taxon>Pseudomonadota</taxon>
        <taxon>Gammaproteobacteria</taxon>
        <taxon>Moraxellales</taxon>
        <taxon>Moraxellaceae</taxon>
        <taxon>Acinetobacter</taxon>
    </lineage>
</organism>
<name>A0A9D2UUV3_ACILW</name>
<comment type="caution">
    <text evidence="2">The sequence shown here is derived from an EMBL/GenBank/DDBJ whole genome shotgun (WGS) entry which is preliminary data.</text>
</comment>
<reference evidence="2" key="1">
    <citation type="journal article" date="2021" name="PeerJ">
        <title>Extensive microbial diversity within the chicken gut microbiome revealed by metagenomics and culture.</title>
        <authorList>
            <person name="Gilroy R."/>
            <person name="Ravi A."/>
            <person name="Getino M."/>
            <person name="Pursley I."/>
            <person name="Horton D.L."/>
            <person name="Alikhan N.F."/>
            <person name="Baker D."/>
            <person name="Gharbi K."/>
            <person name="Hall N."/>
            <person name="Watson M."/>
            <person name="Adriaenssens E.M."/>
            <person name="Foster-Nyarko E."/>
            <person name="Jarju S."/>
            <person name="Secka A."/>
            <person name="Antonio M."/>
            <person name="Oren A."/>
            <person name="Chaudhuri R.R."/>
            <person name="La Ragione R."/>
            <person name="Hildebrand F."/>
            <person name="Pallen M.J."/>
        </authorList>
    </citation>
    <scope>NUCLEOTIDE SEQUENCE</scope>
    <source>
        <strain evidence="2">CHK135-1449</strain>
    </source>
</reference>
<proteinExistence type="predicted"/>
<dbReference type="Proteomes" id="UP000787156">
    <property type="component" value="Unassembled WGS sequence"/>
</dbReference>
<evidence type="ECO:0000313" key="2">
    <source>
        <dbReference type="EMBL" id="HJF29129.1"/>
    </source>
</evidence>
<evidence type="ECO:0000256" key="1">
    <source>
        <dbReference type="SAM" id="Coils"/>
    </source>
</evidence>
<dbReference type="AlphaFoldDB" id="A0A9D2UUV3"/>